<name>A0A250VFF5_STROL</name>
<comment type="caution">
    <text evidence="2">The sequence shown here is derived from an EMBL/GenBank/DDBJ whole genome shotgun (WGS) entry which is preliminary data.</text>
</comment>
<keyword evidence="3" id="KW-1185">Reference proteome</keyword>
<reference evidence="3" key="1">
    <citation type="submission" date="2017-05" db="EMBL/GenBank/DDBJ databases">
        <title>Streptomyces olivochromogenes NBRC 3561 whole genome shotgun sequence.</title>
        <authorList>
            <person name="Dohra H."/>
            <person name="Kodani S."/>
        </authorList>
    </citation>
    <scope>NUCLEOTIDE SEQUENCE [LARGE SCALE GENOMIC DNA]</scope>
    <source>
        <strain evidence="3">NBRC 3561</strain>
    </source>
</reference>
<gene>
    <name evidence="2" type="ORF">SO3561_04358</name>
</gene>
<dbReference type="InterPro" id="IPR002145">
    <property type="entry name" value="CopG"/>
</dbReference>
<dbReference type="Proteomes" id="UP000217446">
    <property type="component" value="Unassembled WGS sequence"/>
</dbReference>
<dbReference type="InterPro" id="IPR013321">
    <property type="entry name" value="Arc_rbn_hlx_hlx"/>
</dbReference>
<evidence type="ECO:0000313" key="3">
    <source>
        <dbReference type="Proteomes" id="UP000217446"/>
    </source>
</evidence>
<proteinExistence type="predicted"/>
<feature type="domain" description="Ribbon-helix-helix protein CopG" evidence="1">
    <location>
        <begin position="16"/>
        <end position="52"/>
    </location>
</feature>
<dbReference type="AlphaFoldDB" id="A0A250VFF5"/>
<accession>A0A250VFF5</accession>
<dbReference type="Gene3D" id="1.10.1220.10">
    <property type="entry name" value="Met repressor-like"/>
    <property type="match status" value="1"/>
</dbReference>
<sequence length="61" mass="6878">MTTRVNARGVTVYHVNFDLAEDVVKDLDAEAGRTGDTRAAVLRRAIHEWLETRPKREALSV</sequence>
<dbReference type="EMBL" id="BDQI01000008">
    <property type="protein sequence ID" value="GAX52839.1"/>
    <property type="molecule type" value="Genomic_DNA"/>
</dbReference>
<evidence type="ECO:0000259" key="1">
    <source>
        <dbReference type="Pfam" id="PF01402"/>
    </source>
</evidence>
<dbReference type="STRING" id="1963.AQJ27_10835"/>
<dbReference type="RefSeq" id="WP_067365489.1">
    <property type="nucleotide sequence ID" value="NZ_BDQI01000008.1"/>
</dbReference>
<evidence type="ECO:0000313" key="2">
    <source>
        <dbReference type="EMBL" id="GAX52839.1"/>
    </source>
</evidence>
<protein>
    <recommendedName>
        <fullName evidence="1">Ribbon-helix-helix protein CopG domain-containing protein</fullName>
    </recommendedName>
</protein>
<dbReference type="GO" id="GO:0006355">
    <property type="term" value="P:regulation of DNA-templated transcription"/>
    <property type="evidence" value="ECO:0007669"/>
    <property type="project" value="InterPro"/>
</dbReference>
<dbReference type="Pfam" id="PF01402">
    <property type="entry name" value="RHH_1"/>
    <property type="match status" value="1"/>
</dbReference>
<organism evidence="2 3">
    <name type="scientific">Streptomyces olivochromogenes</name>
    <dbReference type="NCBI Taxonomy" id="1963"/>
    <lineage>
        <taxon>Bacteria</taxon>
        <taxon>Bacillati</taxon>
        <taxon>Actinomycetota</taxon>
        <taxon>Actinomycetes</taxon>
        <taxon>Kitasatosporales</taxon>
        <taxon>Streptomycetaceae</taxon>
        <taxon>Streptomyces</taxon>
    </lineage>
</organism>